<reference evidence="3" key="1">
    <citation type="submission" date="2019-10" db="EMBL/GenBank/DDBJ databases">
        <title>Streptomyces sp. nov., a novel actinobacterium isolated from alkaline environment.</title>
        <authorList>
            <person name="Golinska P."/>
        </authorList>
    </citation>
    <scope>NUCLEOTIDE SEQUENCE [LARGE SCALE GENOMIC DNA]</scope>
    <source>
        <strain evidence="3">DSM 42108</strain>
    </source>
</reference>
<evidence type="ECO:0000313" key="2">
    <source>
        <dbReference type="EMBL" id="MBB0231561.1"/>
    </source>
</evidence>
<dbReference type="RefSeq" id="WP_182666051.1">
    <property type="nucleotide sequence ID" value="NZ_VKHS01000554.1"/>
</dbReference>
<dbReference type="AlphaFoldDB" id="A0A7W3XY86"/>
<dbReference type="InterPro" id="IPR029787">
    <property type="entry name" value="Nucleotide_cyclase"/>
</dbReference>
<protein>
    <recommendedName>
        <fullName evidence="4">Guanylate cyclase domain-containing protein</fullName>
    </recommendedName>
</protein>
<evidence type="ECO:0008006" key="4">
    <source>
        <dbReference type="Google" id="ProtNLM"/>
    </source>
</evidence>
<sequence length="368" mass="39537">MDLTPQHHPIVILDIVGSGRRTDPDQSWLRERLYAMTERALRTAGIEGAETEDRGDGILALLPGGIPKTALLGPFVDAFDAELRAHARLYRTGPRSLRLRAALHAGEVARDERGWVGADLNTAFRMVDLPALRGTLETADRAVLALAVSDLLYRAIVRHDHPGIDPTEYREVPFAAKEISGERVWIRVPGYYEPPGLPAPGTSRESGQAPPVGNAADPAGATRREAPAPAEAPPDAPPAGNSGIGTVHGGIHHGGIGVNRGEVNQRWIGATGADTGEETANLRRELERLRVELKEALRRREIDEETHRDAGAELDEAERHAEAAEARDEPARGRVLRALRRLKGLVEDVGGLAGAVTALINVVRGGTA</sequence>
<feature type="region of interest" description="Disordered" evidence="1">
    <location>
        <begin position="196"/>
        <end position="258"/>
    </location>
</feature>
<keyword evidence="3" id="KW-1185">Reference proteome</keyword>
<organism evidence="2 3">
    <name type="scientific">Streptomyces calidiresistens</name>
    <dbReference type="NCBI Taxonomy" id="1485586"/>
    <lineage>
        <taxon>Bacteria</taxon>
        <taxon>Bacillati</taxon>
        <taxon>Actinomycetota</taxon>
        <taxon>Actinomycetes</taxon>
        <taxon>Kitasatosporales</taxon>
        <taxon>Streptomycetaceae</taxon>
        <taxon>Streptomyces</taxon>
    </lineage>
</organism>
<dbReference type="Proteomes" id="UP000530234">
    <property type="component" value="Unassembled WGS sequence"/>
</dbReference>
<proteinExistence type="predicted"/>
<comment type="caution">
    <text evidence="2">The sequence shown here is derived from an EMBL/GenBank/DDBJ whole genome shotgun (WGS) entry which is preliminary data.</text>
</comment>
<accession>A0A7W3XY86</accession>
<dbReference type="EMBL" id="VKHS01000554">
    <property type="protein sequence ID" value="MBB0231561.1"/>
    <property type="molecule type" value="Genomic_DNA"/>
</dbReference>
<evidence type="ECO:0000313" key="3">
    <source>
        <dbReference type="Proteomes" id="UP000530234"/>
    </source>
</evidence>
<feature type="region of interest" description="Disordered" evidence="1">
    <location>
        <begin position="304"/>
        <end position="330"/>
    </location>
</feature>
<evidence type="ECO:0000256" key="1">
    <source>
        <dbReference type="SAM" id="MobiDB-lite"/>
    </source>
</evidence>
<name>A0A7W3XY86_9ACTN</name>
<dbReference type="Gene3D" id="3.30.70.1230">
    <property type="entry name" value="Nucleotide cyclase"/>
    <property type="match status" value="1"/>
</dbReference>
<dbReference type="SUPFAM" id="SSF55073">
    <property type="entry name" value="Nucleotide cyclase"/>
    <property type="match status" value="1"/>
</dbReference>
<gene>
    <name evidence="2" type="ORF">FOE67_19150</name>
</gene>
<feature type="compositionally biased region" description="Gly residues" evidence="1">
    <location>
        <begin position="242"/>
        <end position="258"/>
    </location>
</feature>